<protein>
    <submittedName>
        <fullName evidence="1">Uncharacterized protein</fullName>
    </submittedName>
</protein>
<organism evidence="1 2">
    <name type="scientific">Erwinia phage pEa_SNUABM_7</name>
    <dbReference type="NCBI Taxonomy" id="2866695"/>
    <lineage>
        <taxon>Viruses</taxon>
        <taxon>Duplodnaviria</taxon>
        <taxon>Heunggongvirae</taxon>
        <taxon>Uroviricota</taxon>
        <taxon>Caudoviricetes</taxon>
        <taxon>Snuvirus</taxon>
        <taxon>Snuvirus SNUABM7</taxon>
    </lineage>
</organism>
<evidence type="ECO:0000313" key="1">
    <source>
        <dbReference type="EMBL" id="QYW04961.1"/>
    </source>
</evidence>
<accession>A0AAE8BLZ7</accession>
<dbReference type="EMBL" id="MZ475896">
    <property type="protein sequence ID" value="QYW04961.1"/>
    <property type="molecule type" value="Genomic_DNA"/>
</dbReference>
<dbReference type="Proteomes" id="UP000827609">
    <property type="component" value="Segment"/>
</dbReference>
<keyword evidence="2" id="KW-1185">Reference proteome</keyword>
<gene>
    <name evidence="1" type="ORF">pEaSNUABM7_00293</name>
</gene>
<sequence length="234" mass="26711">MTSKFEKSDASTRRAELLVLMCEIYTSLRDQSLSESETKAFALFKDIMDLADVRTVDAVFSEIEHELDPKVEGLLNYVHRTFMLHDTLCKAEAEAAAKLKAEEAREHVRKHTYKPPVEKLISKEQITELCAGLTAYVEREDVRPKVNVDLIDDILESLDKNYTFIDTLDLSNHLEGEDLKTAVKLIEDAVTESHQPLKEVMDTIWCHMAKRDLPAVDFFDQYGNAEDENYALAP</sequence>
<evidence type="ECO:0000313" key="2">
    <source>
        <dbReference type="Proteomes" id="UP000827609"/>
    </source>
</evidence>
<name>A0AAE8BLZ7_9CAUD</name>
<proteinExistence type="predicted"/>
<reference evidence="1" key="1">
    <citation type="submission" date="2021-06" db="EMBL/GenBank/DDBJ databases">
        <title>Complete genome sequence of Erwinia phage pEa_SNUABM_7.</title>
        <authorList>
            <person name="Kim S.G."/>
            <person name="Park S.C."/>
        </authorList>
    </citation>
    <scope>NUCLEOTIDE SEQUENCE</scope>
</reference>